<keyword evidence="3" id="KW-0732">Signal</keyword>
<evidence type="ECO:0000313" key="5">
    <source>
        <dbReference type="Proteomes" id="UP000613740"/>
    </source>
</evidence>
<name>A0A836B0P5_9CHLO</name>
<dbReference type="AlphaFoldDB" id="A0A836B0P5"/>
<feature type="region of interest" description="Disordered" evidence="1">
    <location>
        <begin position="37"/>
        <end position="120"/>
    </location>
</feature>
<feature type="compositionally biased region" description="Low complexity" evidence="1">
    <location>
        <begin position="76"/>
        <end position="91"/>
    </location>
</feature>
<dbReference type="EMBL" id="JAEHOD010000029">
    <property type="protein sequence ID" value="KAG2444067.1"/>
    <property type="molecule type" value="Genomic_DNA"/>
</dbReference>
<feature type="signal peptide" evidence="3">
    <location>
        <begin position="1"/>
        <end position="16"/>
    </location>
</feature>
<evidence type="ECO:0000256" key="1">
    <source>
        <dbReference type="SAM" id="MobiDB-lite"/>
    </source>
</evidence>
<evidence type="ECO:0000313" key="4">
    <source>
        <dbReference type="EMBL" id="KAG2444067.1"/>
    </source>
</evidence>
<gene>
    <name evidence="4" type="ORF">HYH02_009010</name>
</gene>
<feature type="compositionally biased region" description="Pro residues" evidence="1">
    <location>
        <begin position="92"/>
        <end position="113"/>
    </location>
</feature>
<feature type="compositionally biased region" description="Pro residues" evidence="1">
    <location>
        <begin position="52"/>
        <end position="67"/>
    </location>
</feature>
<keyword evidence="5" id="KW-1185">Reference proteome</keyword>
<protein>
    <submittedName>
        <fullName evidence="4">Uncharacterized protein</fullName>
    </submittedName>
</protein>
<keyword evidence="2" id="KW-0472">Membrane</keyword>
<evidence type="ECO:0000256" key="3">
    <source>
        <dbReference type="SAM" id="SignalP"/>
    </source>
</evidence>
<keyword evidence="2" id="KW-0812">Transmembrane</keyword>
<evidence type="ECO:0000256" key="2">
    <source>
        <dbReference type="SAM" id="Phobius"/>
    </source>
</evidence>
<feature type="transmembrane region" description="Helical" evidence="2">
    <location>
        <begin position="145"/>
        <end position="166"/>
    </location>
</feature>
<feature type="transmembrane region" description="Helical" evidence="2">
    <location>
        <begin position="178"/>
        <end position="200"/>
    </location>
</feature>
<comment type="caution">
    <text evidence="4">The sequence shown here is derived from an EMBL/GenBank/DDBJ whole genome shotgun (WGS) entry which is preliminary data.</text>
</comment>
<reference evidence="4" key="1">
    <citation type="journal article" date="2020" name="bioRxiv">
        <title>Comparative genomics of Chlamydomonas.</title>
        <authorList>
            <person name="Craig R.J."/>
            <person name="Hasan A.R."/>
            <person name="Ness R.W."/>
            <person name="Keightley P.D."/>
        </authorList>
    </citation>
    <scope>NUCLEOTIDE SEQUENCE</scope>
    <source>
        <strain evidence="4">CCAP 11/173</strain>
    </source>
</reference>
<dbReference type="Proteomes" id="UP000613740">
    <property type="component" value="Unassembled WGS sequence"/>
</dbReference>
<dbReference type="OrthoDB" id="549077at2759"/>
<proteinExistence type="predicted"/>
<sequence>MLFIQFAAALAMYIIAQQRVMHVDGVMYVAPPPPPRPFPAPSPASSPGSGLTPPPPPPPPPPSPIPAMPVSTARRLLQQSSQEQQQQQQQPELPPLSLLPPPPATPPPAPSPPANTTAAGSGRRWACLFEMNPSNTGVCGGITVLWWWSFAMVVPLCLGPIISTATSSSRESTGSYNMGCLVSGPVFIGMLSLIVVYGITGTELDRAAQMADAAGIPGAAARQQVLVCCFVGLLGGILDTGSSMWCTWTGLRSRRALAPLAGLLFPLWVLSWPLRRVWRSVREPVLRGVRECCVCCLAAASCLPESAVKRLAAAEQERRGREAELVVVEGRKVCFGEWDGYVRGTCAHEDDPHGAAGSGGGGGDGSGGGGVNGAAGSLVAVADEITGDAGAGHAGGAAAVQRRVVTTVAVVDTAQVKVEVSPGGGEASDGPAGLRPARGRLRGRMADIIAALGRGPLRRCDADTEGQVSRSRSQNW</sequence>
<keyword evidence="2" id="KW-1133">Transmembrane helix</keyword>
<accession>A0A836B0P5</accession>
<organism evidence="4 5">
    <name type="scientific">Chlamydomonas schloesseri</name>
    <dbReference type="NCBI Taxonomy" id="2026947"/>
    <lineage>
        <taxon>Eukaryota</taxon>
        <taxon>Viridiplantae</taxon>
        <taxon>Chlorophyta</taxon>
        <taxon>core chlorophytes</taxon>
        <taxon>Chlorophyceae</taxon>
        <taxon>CS clade</taxon>
        <taxon>Chlamydomonadales</taxon>
        <taxon>Chlamydomonadaceae</taxon>
        <taxon>Chlamydomonas</taxon>
    </lineage>
</organism>
<feature type="chain" id="PRO_5032281425" evidence="3">
    <location>
        <begin position="17"/>
        <end position="476"/>
    </location>
</feature>